<dbReference type="SUPFAM" id="SSF52980">
    <property type="entry name" value="Restriction endonuclease-like"/>
    <property type="match status" value="1"/>
</dbReference>
<dbReference type="Gene3D" id="3.90.320.10">
    <property type="match status" value="1"/>
</dbReference>
<name>A0A5K8ACW6_9BACT</name>
<gene>
    <name evidence="2" type="ORF">DSCOOX_30240</name>
</gene>
<dbReference type="InterPro" id="IPR011604">
    <property type="entry name" value="PDDEXK-like_dom_sf"/>
</dbReference>
<accession>A0A5K8ACW6</accession>
<evidence type="ECO:0000259" key="1">
    <source>
        <dbReference type="Pfam" id="PF12705"/>
    </source>
</evidence>
<protein>
    <recommendedName>
        <fullName evidence="1">PD-(D/E)XK endonuclease-like domain-containing protein</fullName>
    </recommendedName>
</protein>
<proteinExistence type="predicted"/>
<dbReference type="EMBL" id="AP021879">
    <property type="protein sequence ID" value="BBO89844.1"/>
    <property type="molecule type" value="Genomic_DNA"/>
</dbReference>
<dbReference type="Pfam" id="PF12705">
    <property type="entry name" value="PDDEXK_1"/>
    <property type="match status" value="1"/>
</dbReference>
<feature type="domain" description="PD-(D/E)XK endonuclease-like" evidence="1">
    <location>
        <begin position="11"/>
        <end position="305"/>
    </location>
</feature>
<evidence type="ECO:0000313" key="2">
    <source>
        <dbReference type="EMBL" id="BBO89844.1"/>
    </source>
</evidence>
<keyword evidence="3" id="KW-1185">Reference proteome</keyword>
<dbReference type="RefSeq" id="WP_155310973.1">
    <property type="nucleotide sequence ID" value="NZ_AP021879.1"/>
</dbReference>
<evidence type="ECO:0000313" key="3">
    <source>
        <dbReference type="Proteomes" id="UP000422108"/>
    </source>
</evidence>
<dbReference type="AlphaFoldDB" id="A0A5K8ACW6"/>
<dbReference type="Proteomes" id="UP000422108">
    <property type="component" value="Chromosome"/>
</dbReference>
<sequence length="338" mass="39826">MSTPMLTTYSMWSLFRNCRKACDWRYQRELVPLKRNHNLNFGSLIHECLEIWHRDRDLKQVLNFIDRACPNRAQEDREQRDWHLATAMMKGYAARYQTEEFEVIALEKTFKGKIVNPATGASSRSFVLAGKVDGIVRIGDEFFLLEHKTASQIDADYLERLWTDFQIILYAWYIEQTQGLRIAGILYNILVKARLQQGRGETEAEFEERRRILIAKSKTGKSSAKRKHPESDETFQDRLCAKYADPGMFHRESLYISRDQFRSLQQDLWELTQNFLDARRRGVFYRNTGFCFHYHRPCAYFPLCRSGGNPNIIENLYQQVPPHEELRDGESIEETPAF</sequence>
<dbReference type="InterPro" id="IPR038726">
    <property type="entry name" value="PDDEXK_AddAB-type"/>
</dbReference>
<reference evidence="2 3" key="1">
    <citation type="submission" date="2019-11" db="EMBL/GenBank/DDBJ databases">
        <title>Comparative genomics of hydrocarbon-degrading Desulfosarcina strains.</title>
        <authorList>
            <person name="Watanabe M."/>
            <person name="Kojima H."/>
            <person name="Fukui M."/>
        </authorList>
    </citation>
    <scope>NUCLEOTIDE SEQUENCE [LARGE SCALE GENOMIC DNA]</scope>
    <source>
        <strain evidence="3">oXyS1</strain>
    </source>
</reference>
<dbReference type="InterPro" id="IPR011335">
    <property type="entry name" value="Restrct_endonuc-II-like"/>
</dbReference>
<organism evidence="2 3">
    <name type="scientific">Desulfosarcina ovata subsp. ovata</name>
    <dbReference type="NCBI Taxonomy" id="2752305"/>
    <lineage>
        <taxon>Bacteria</taxon>
        <taxon>Pseudomonadati</taxon>
        <taxon>Thermodesulfobacteriota</taxon>
        <taxon>Desulfobacteria</taxon>
        <taxon>Desulfobacterales</taxon>
        <taxon>Desulfosarcinaceae</taxon>
        <taxon>Desulfosarcina</taxon>
    </lineage>
</organism>